<evidence type="ECO:0000256" key="5">
    <source>
        <dbReference type="ARBA" id="ARBA00023136"/>
    </source>
</evidence>
<feature type="compositionally biased region" description="Basic and acidic residues" evidence="6">
    <location>
        <begin position="277"/>
        <end position="290"/>
    </location>
</feature>
<dbReference type="InterPro" id="IPR052592">
    <property type="entry name" value="LRR-RLK"/>
</dbReference>
<feature type="transmembrane region" description="Helical" evidence="7">
    <location>
        <begin position="224"/>
        <end position="244"/>
    </location>
</feature>
<keyword evidence="2 7" id="KW-0812">Transmembrane</keyword>
<keyword evidence="4 7" id="KW-1133">Transmembrane helix</keyword>
<keyword evidence="3" id="KW-0677">Repeat</keyword>
<evidence type="ECO:0000313" key="11">
    <source>
        <dbReference type="RefSeq" id="XP_008245351.1"/>
    </source>
</evidence>
<dbReference type="SMART" id="SM00369">
    <property type="entry name" value="LRR_TYP"/>
    <property type="match status" value="3"/>
</dbReference>
<dbReference type="Proteomes" id="UP000694861">
    <property type="component" value="Unplaced"/>
</dbReference>
<organism evidence="10 12">
    <name type="scientific">Prunus mume</name>
    <name type="common">Japanese apricot</name>
    <name type="synonym">Armeniaca mume</name>
    <dbReference type="NCBI Taxonomy" id="102107"/>
    <lineage>
        <taxon>Eukaryota</taxon>
        <taxon>Viridiplantae</taxon>
        <taxon>Streptophyta</taxon>
        <taxon>Embryophyta</taxon>
        <taxon>Tracheophyta</taxon>
        <taxon>Spermatophyta</taxon>
        <taxon>Magnoliopsida</taxon>
        <taxon>eudicotyledons</taxon>
        <taxon>Gunneridae</taxon>
        <taxon>Pentapetalae</taxon>
        <taxon>rosids</taxon>
        <taxon>fabids</taxon>
        <taxon>Rosales</taxon>
        <taxon>Rosaceae</taxon>
        <taxon>Amygdaloideae</taxon>
        <taxon>Amygdaleae</taxon>
        <taxon>Prunus</taxon>
    </lineage>
</organism>
<sequence length="322" mass="35299">MAKQSAWMCFALIFISAILASQAVAFTDGRDVTALEDFYEALNGPLQLKGWRLDGGDPCGESWVGLSCSGSSVIHLKLQGLNLSGYLSAQLYNMFNLKTLDVSSNSIVGEIPYVLPPNATHMNLSHNLLSGPVGNAFTGLQNLRELDLSYNNLTGSLTSSFGSLTNLTGLFLQNNNFTGSVDYLAALLPLTDLKIQDNDNYFDLVFPGVVSLSTVLQKEEKRKIMYLLFVFLAVGVGIVLASNIPKNGKLPDSDKELAEKFEFGGYLKEVDGQTVEGRTKRELARNVNKVERRKKPPSPPKKQIQLICQQPDEDFGDHDAEV</sequence>
<dbReference type="PANTHER" id="PTHR48054:SF72">
    <property type="entry name" value="PROTEIN KINASE DOMAIN-CONTAINING PROTEIN"/>
    <property type="match status" value="1"/>
</dbReference>
<dbReference type="PANTHER" id="PTHR48054">
    <property type="entry name" value="RECEPTOR KINASE-LIKE PROTEIN XA21"/>
    <property type="match status" value="1"/>
</dbReference>
<evidence type="ECO:0000256" key="7">
    <source>
        <dbReference type="SAM" id="Phobius"/>
    </source>
</evidence>
<dbReference type="GeneID" id="103343475"/>
<dbReference type="GeneID" id="103343476"/>
<dbReference type="Pfam" id="PF08263">
    <property type="entry name" value="LRRNT_2"/>
    <property type="match status" value="1"/>
</dbReference>
<dbReference type="Gene3D" id="3.80.10.10">
    <property type="entry name" value="Ribonuclease Inhibitor"/>
    <property type="match status" value="1"/>
</dbReference>
<feature type="domain" description="Leucine-rich repeat-containing N-terminal plant-type" evidence="9">
    <location>
        <begin position="30"/>
        <end position="69"/>
    </location>
</feature>
<proteinExistence type="predicted"/>
<keyword evidence="5 7" id="KW-0472">Membrane</keyword>
<feature type="chain" id="PRO_5045021293" evidence="8">
    <location>
        <begin position="26"/>
        <end position="322"/>
    </location>
</feature>
<dbReference type="SUPFAM" id="SSF52058">
    <property type="entry name" value="L domain-like"/>
    <property type="match status" value="1"/>
</dbReference>
<gene>
    <name evidence="12" type="primary">LOC103343476</name>
    <name evidence="11" type="synonym">LOC103343475</name>
</gene>
<accession>A0ABM0PVW5</accession>
<dbReference type="Pfam" id="PF13855">
    <property type="entry name" value="LRR_8"/>
    <property type="match status" value="1"/>
</dbReference>
<feature type="region of interest" description="Disordered" evidence="6">
    <location>
        <begin position="277"/>
        <end position="322"/>
    </location>
</feature>
<feature type="signal peptide" evidence="8">
    <location>
        <begin position="1"/>
        <end position="25"/>
    </location>
</feature>
<evidence type="ECO:0000256" key="6">
    <source>
        <dbReference type="SAM" id="MobiDB-lite"/>
    </source>
</evidence>
<dbReference type="RefSeq" id="XP_008245351.1">
    <property type="nucleotide sequence ID" value="XM_008247129.1"/>
</dbReference>
<dbReference type="InterPro" id="IPR032675">
    <property type="entry name" value="LRR_dom_sf"/>
</dbReference>
<dbReference type="RefSeq" id="XP_008245352.1">
    <property type="nucleotide sequence ID" value="XM_008247130.1"/>
</dbReference>
<dbReference type="Pfam" id="PF00560">
    <property type="entry name" value="LRR_1"/>
    <property type="match status" value="1"/>
</dbReference>
<evidence type="ECO:0000256" key="8">
    <source>
        <dbReference type="SAM" id="SignalP"/>
    </source>
</evidence>
<dbReference type="PROSITE" id="PS51450">
    <property type="entry name" value="LRR"/>
    <property type="match status" value="1"/>
</dbReference>
<dbReference type="InterPro" id="IPR001611">
    <property type="entry name" value="Leu-rich_rpt"/>
</dbReference>
<name>A0ABM0PVW5_PRUMU</name>
<evidence type="ECO:0000259" key="9">
    <source>
        <dbReference type="Pfam" id="PF08263"/>
    </source>
</evidence>
<keyword evidence="1" id="KW-0433">Leucine-rich repeat</keyword>
<keyword evidence="8" id="KW-0732">Signal</keyword>
<dbReference type="InterPro" id="IPR003591">
    <property type="entry name" value="Leu-rich_rpt_typical-subtyp"/>
</dbReference>
<dbReference type="PRINTS" id="PR00019">
    <property type="entry name" value="LEURICHRPT"/>
</dbReference>
<dbReference type="InterPro" id="IPR013210">
    <property type="entry name" value="LRR_N_plant-typ"/>
</dbReference>
<evidence type="ECO:0000313" key="12">
    <source>
        <dbReference type="RefSeq" id="XP_008245352.1"/>
    </source>
</evidence>
<evidence type="ECO:0000313" key="10">
    <source>
        <dbReference type="Proteomes" id="UP000694861"/>
    </source>
</evidence>
<evidence type="ECO:0000256" key="4">
    <source>
        <dbReference type="ARBA" id="ARBA00022989"/>
    </source>
</evidence>
<evidence type="ECO:0000256" key="2">
    <source>
        <dbReference type="ARBA" id="ARBA00022692"/>
    </source>
</evidence>
<reference evidence="11 12" key="1">
    <citation type="submission" date="2025-05" db="UniProtKB">
        <authorList>
            <consortium name="RefSeq"/>
        </authorList>
    </citation>
    <scope>IDENTIFICATION</scope>
</reference>
<evidence type="ECO:0000256" key="3">
    <source>
        <dbReference type="ARBA" id="ARBA00022737"/>
    </source>
</evidence>
<protein>
    <submittedName>
        <fullName evidence="11 12">Protein STRUBBELIG-RECEPTOR FAMILY 2-like</fullName>
    </submittedName>
</protein>
<evidence type="ECO:0000256" key="1">
    <source>
        <dbReference type="ARBA" id="ARBA00022614"/>
    </source>
</evidence>
<keyword evidence="10" id="KW-1185">Reference proteome</keyword>